<evidence type="ECO:0000256" key="2">
    <source>
        <dbReference type="SAM" id="Coils"/>
    </source>
</evidence>
<feature type="domain" description="Liprin-alpha CC2" evidence="4">
    <location>
        <begin position="154"/>
        <end position="263"/>
    </location>
</feature>
<evidence type="ECO:0000313" key="6">
    <source>
        <dbReference type="Proteomes" id="UP000015102"/>
    </source>
</evidence>
<feature type="region of interest" description="Disordered" evidence="3">
    <location>
        <begin position="238"/>
        <end position="263"/>
    </location>
</feature>
<dbReference type="AlphaFoldDB" id="T1GFI9"/>
<evidence type="ECO:0000256" key="3">
    <source>
        <dbReference type="SAM" id="MobiDB-lite"/>
    </source>
</evidence>
<dbReference type="STRING" id="36166.T1GFI9"/>
<dbReference type="EnsemblMetazoa" id="MESCA002131-RA">
    <property type="protein sequence ID" value="MESCA002131-PA"/>
    <property type="gene ID" value="MESCA002131"/>
</dbReference>
<dbReference type="GO" id="GO:0048786">
    <property type="term" value="C:presynaptic active zone"/>
    <property type="evidence" value="ECO:0007669"/>
    <property type="project" value="TreeGrafter"/>
</dbReference>
<dbReference type="Pfam" id="PF25526">
    <property type="entry name" value="LIP-1"/>
    <property type="match status" value="1"/>
</dbReference>
<feature type="coiled-coil region" evidence="2">
    <location>
        <begin position="9"/>
        <end position="43"/>
    </location>
</feature>
<organism evidence="5 6">
    <name type="scientific">Megaselia scalaris</name>
    <name type="common">Humpbacked fly</name>
    <name type="synonym">Phora scalaris</name>
    <dbReference type="NCBI Taxonomy" id="36166"/>
    <lineage>
        <taxon>Eukaryota</taxon>
        <taxon>Metazoa</taxon>
        <taxon>Ecdysozoa</taxon>
        <taxon>Arthropoda</taxon>
        <taxon>Hexapoda</taxon>
        <taxon>Insecta</taxon>
        <taxon>Pterygota</taxon>
        <taxon>Neoptera</taxon>
        <taxon>Endopterygota</taxon>
        <taxon>Diptera</taxon>
        <taxon>Brachycera</taxon>
        <taxon>Muscomorpha</taxon>
        <taxon>Platypezoidea</taxon>
        <taxon>Phoridae</taxon>
        <taxon>Megaseliini</taxon>
        <taxon>Megaselia</taxon>
    </lineage>
</organism>
<name>T1GFI9_MEGSC</name>
<evidence type="ECO:0000256" key="1">
    <source>
        <dbReference type="ARBA" id="ARBA00022737"/>
    </source>
</evidence>
<keyword evidence="6" id="KW-1185">Reference proteome</keyword>
<dbReference type="InterPro" id="IPR029515">
    <property type="entry name" value="Liprin"/>
</dbReference>
<dbReference type="Proteomes" id="UP000015102">
    <property type="component" value="Unassembled WGS sequence"/>
</dbReference>
<dbReference type="HOGENOM" id="CLU_068187_0_0_1"/>
<evidence type="ECO:0000313" key="5">
    <source>
        <dbReference type="EnsemblMetazoa" id="MESCA002131-PA"/>
    </source>
</evidence>
<keyword evidence="2" id="KW-0175">Coiled coil</keyword>
<sequence>EFASITKELTQAREALLERDEEIAELKAERNNTRLLLEHLECLVSRHERSLRMTVVKRQSVAPSGVSSEVEVLKALKSLFEHHKALDEKVRERLRISLEKNSALEEELTTTKDELQHYKTSTIPAIENGEISNKNGINKEKVNGDTAQEAIENAAKIHELQIIIEKQTSELSQWQRRVSDLNNKISEIDENLSKNQKELVKSQEHCSKLQRDLRENVAQKEDQEERIATLEKRYLSAQRESTSLHDLNEKLEQELRHKEAQLK</sequence>
<keyword evidence="1" id="KW-0677">Repeat</keyword>
<evidence type="ECO:0000259" key="4">
    <source>
        <dbReference type="Pfam" id="PF25526"/>
    </source>
</evidence>
<feature type="compositionally biased region" description="Basic and acidic residues" evidence="3">
    <location>
        <begin position="242"/>
        <end position="263"/>
    </location>
</feature>
<accession>T1GFI9</accession>
<dbReference type="GO" id="GO:0050808">
    <property type="term" value="P:synapse organization"/>
    <property type="evidence" value="ECO:0007669"/>
    <property type="project" value="TreeGrafter"/>
</dbReference>
<dbReference type="PANTHER" id="PTHR12587">
    <property type="entry name" value="LAR INTERACTING PROTEIN LIP -RELATED PROTEIN"/>
    <property type="match status" value="1"/>
</dbReference>
<dbReference type="OMA" id="KECNKAQ"/>
<reference evidence="5" key="2">
    <citation type="submission" date="2015-06" db="UniProtKB">
        <authorList>
            <consortium name="EnsemblMetazoa"/>
        </authorList>
    </citation>
    <scope>IDENTIFICATION</scope>
</reference>
<reference evidence="6" key="1">
    <citation type="submission" date="2013-02" db="EMBL/GenBank/DDBJ databases">
        <authorList>
            <person name="Hughes D."/>
        </authorList>
    </citation>
    <scope>NUCLEOTIDE SEQUENCE</scope>
    <source>
        <strain>Durham</strain>
        <strain evidence="6">NC isolate 2 -- Noor lab</strain>
    </source>
</reference>
<feature type="coiled-coil region" evidence="2">
    <location>
        <begin position="94"/>
        <end position="121"/>
    </location>
</feature>
<protein>
    <recommendedName>
        <fullName evidence="4">Liprin-alpha CC2 domain-containing protein</fullName>
    </recommendedName>
</protein>
<dbReference type="PANTHER" id="PTHR12587:SF20">
    <property type="entry name" value="LIPRIN-ALPHA, ISOFORM E"/>
    <property type="match status" value="1"/>
</dbReference>
<dbReference type="InterPro" id="IPR057892">
    <property type="entry name" value="LIP-1_CC2"/>
</dbReference>
<proteinExistence type="predicted"/>
<dbReference type="EMBL" id="CAQQ02070300">
    <property type="status" value="NOT_ANNOTATED_CDS"/>
    <property type="molecule type" value="Genomic_DNA"/>
</dbReference>